<dbReference type="GO" id="GO:0017168">
    <property type="term" value="F:5-oxoprolinase (ATP-hydrolyzing) activity"/>
    <property type="evidence" value="ECO:0007669"/>
    <property type="project" value="TreeGrafter"/>
</dbReference>
<dbReference type="InterPro" id="IPR045079">
    <property type="entry name" value="Oxoprolinase-like"/>
</dbReference>
<feature type="compositionally biased region" description="Basic and acidic residues" evidence="1">
    <location>
        <begin position="531"/>
        <end position="551"/>
    </location>
</feature>
<dbReference type="GO" id="GO:0005829">
    <property type="term" value="C:cytosol"/>
    <property type="evidence" value="ECO:0007669"/>
    <property type="project" value="TreeGrafter"/>
</dbReference>
<reference evidence="3" key="1">
    <citation type="submission" date="2024-07" db="EMBL/GenBank/DDBJ databases">
        <title>Halotolerant mesophilic bacterium Ornithinibacillus sp. 4-3, sp. nov., isolated from soil.</title>
        <authorList>
            <person name="Sidarenka A.V."/>
            <person name="Guliayeva D.E."/>
            <person name="Leanovich S.I."/>
            <person name="Hileuskaya K.S."/>
            <person name="Akhremchuk A.E."/>
            <person name="Sikolenko M.A."/>
            <person name="Valentovich L.N."/>
        </authorList>
    </citation>
    <scope>NUCLEOTIDE SEQUENCE</scope>
    <source>
        <strain evidence="3">4-3</strain>
    </source>
</reference>
<dbReference type="InterPro" id="IPR003692">
    <property type="entry name" value="Hydantoinase_B"/>
</dbReference>
<name>A0AB39HT51_9BACI</name>
<dbReference type="Pfam" id="PF02538">
    <property type="entry name" value="Hydantoinase_B"/>
    <property type="match status" value="1"/>
</dbReference>
<accession>A0AB39HT51</accession>
<evidence type="ECO:0000313" key="3">
    <source>
        <dbReference type="EMBL" id="XDK33548.1"/>
    </source>
</evidence>
<dbReference type="RefSeq" id="WP_368654226.1">
    <property type="nucleotide sequence ID" value="NZ_CP162599.1"/>
</dbReference>
<dbReference type="EMBL" id="CP162599">
    <property type="protein sequence ID" value="XDK33548.1"/>
    <property type="molecule type" value="Genomic_DNA"/>
</dbReference>
<dbReference type="AlphaFoldDB" id="A0AB39HT51"/>
<organism evidence="3">
    <name type="scientific">Ornithinibacillus sp. 4-3</name>
    <dbReference type="NCBI Taxonomy" id="3231488"/>
    <lineage>
        <taxon>Bacteria</taxon>
        <taxon>Bacillati</taxon>
        <taxon>Bacillota</taxon>
        <taxon>Bacilli</taxon>
        <taxon>Bacillales</taxon>
        <taxon>Bacillaceae</taxon>
        <taxon>Ornithinibacillus</taxon>
    </lineage>
</organism>
<dbReference type="PANTHER" id="PTHR11365">
    <property type="entry name" value="5-OXOPROLINASE RELATED"/>
    <property type="match status" value="1"/>
</dbReference>
<gene>
    <name evidence="3" type="ORF">AB4Y30_04095</name>
</gene>
<dbReference type="PANTHER" id="PTHR11365:SF23">
    <property type="entry name" value="HYPOTHETICAL 5-OXOPROLINASE (EUROFUNG)-RELATED"/>
    <property type="match status" value="1"/>
</dbReference>
<protein>
    <submittedName>
        <fullName evidence="3">Hydantoinase B/oxoprolinase family protein</fullName>
    </submittedName>
</protein>
<sequence length="551" mass="59829">MKNRKVDPIMVEVLSNALLSIAEEMGVTLVKTSYSTNIKERKDSSTAIFNEKGETIAQAAAIPIHLGSMLGICKEILTKFDVDEIHEGDMFVANDPYNGGGTHLPDITIAQPVFSNGKIIAFVANIAHHSDVGGMVPGSSSGNCTSIFQEGIRIPPIKLIEKGEISQSIIDLILLNCRTPEERLGDLKAQIASNKLGAKRLFELIDKYGEQTYKNSLNELLLYTERKVKAGIKDIPNGVYTFTDYLDDDGINLNIKIPIKVKIEVFDESIHLDFTGSSPQVTGGINVVKTALLATIYYALKVVIDPTVPSNAGYYKAIKVTAPRKSIVNAESPAAVGGRTDSCQRIVDVIFGALSEAVPERIVAGCNSAVTTVLFSGYDNYRDKTFVYPESLGGGLGARYNKDGLDGVHVHVTNSSNLPIECLEMEYPLMIERFELRKDSGGAGKYRGGLGIRRDYKVLFDMEFATHGDRQVIPPWGLFDGLDGVGGEFVINPGTKTERKLNTGKVSGIALKKGDILSVRTPGSGGYGNPNERDQSKIIEDLSEGKISKFN</sequence>
<feature type="domain" description="Hydantoinase B/oxoprolinase" evidence="2">
    <location>
        <begin position="7"/>
        <end position="530"/>
    </location>
</feature>
<dbReference type="GO" id="GO:0006749">
    <property type="term" value="P:glutathione metabolic process"/>
    <property type="evidence" value="ECO:0007669"/>
    <property type="project" value="TreeGrafter"/>
</dbReference>
<proteinExistence type="predicted"/>
<evidence type="ECO:0000259" key="2">
    <source>
        <dbReference type="Pfam" id="PF02538"/>
    </source>
</evidence>
<feature type="region of interest" description="Disordered" evidence="1">
    <location>
        <begin position="521"/>
        <end position="551"/>
    </location>
</feature>
<evidence type="ECO:0000256" key="1">
    <source>
        <dbReference type="SAM" id="MobiDB-lite"/>
    </source>
</evidence>